<keyword evidence="1" id="KW-1133">Transmembrane helix</keyword>
<dbReference type="RefSeq" id="WP_341419942.1">
    <property type="nucleotide sequence ID" value="NZ_JBBPCC010000036.1"/>
</dbReference>
<name>A0ABU9DVB0_9BACL</name>
<accession>A0ABU9DVB0</accession>
<organism evidence="2 3">
    <name type="scientific">Paenibacillus filicis</name>
    <dbReference type="NCBI Taxonomy" id="669464"/>
    <lineage>
        <taxon>Bacteria</taxon>
        <taxon>Bacillati</taxon>
        <taxon>Bacillota</taxon>
        <taxon>Bacilli</taxon>
        <taxon>Bacillales</taxon>
        <taxon>Paenibacillaceae</taxon>
        <taxon>Paenibacillus</taxon>
    </lineage>
</organism>
<evidence type="ECO:0008006" key="4">
    <source>
        <dbReference type="Google" id="ProtNLM"/>
    </source>
</evidence>
<evidence type="ECO:0000313" key="2">
    <source>
        <dbReference type="EMBL" id="MEK8132816.1"/>
    </source>
</evidence>
<feature type="transmembrane region" description="Helical" evidence="1">
    <location>
        <begin position="57"/>
        <end position="88"/>
    </location>
</feature>
<dbReference type="EMBL" id="JBBPCC010000036">
    <property type="protein sequence ID" value="MEK8132816.1"/>
    <property type="molecule type" value="Genomic_DNA"/>
</dbReference>
<gene>
    <name evidence="2" type="ORF">WMW72_33540</name>
</gene>
<feature type="transmembrane region" description="Helical" evidence="1">
    <location>
        <begin position="5"/>
        <end position="22"/>
    </location>
</feature>
<protein>
    <recommendedName>
        <fullName evidence="4">HPP family protein</fullName>
    </recommendedName>
</protein>
<keyword evidence="3" id="KW-1185">Reference proteome</keyword>
<feature type="transmembrane region" description="Helical" evidence="1">
    <location>
        <begin position="113"/>
        <end position="134"/>
    </location>
</feature>
<proteinExistence type="predicted"/>
<comment type="caution">
    <text evidence="2">The sequence shown here is derived from an EMBL/GenBank/DDBJ whole genome shotgun (WGS) entry which is preliminary data.</text>
</comment>
<sequence length="157" mass="17211">MRTKIVAIGLYLMLVYWLSLHVEGLHTLFFPTLGAFSLLFLSRPLHPKEVVKVALGAVLASAIGVLAHAVYPGVISLFVTMLVIVWMIRKFQLNAPPILSVSFIPFFVESPNWWAMPVSVAGSIVGLVATLYMVHALEIKLSLVLNALVSAKKQSLD</sequence>
<dbReference type="Proteomes" id="UP001469365">
    <property type="component" value="Unassembled WGS sequence"/>
</dbReference>
<reference evidence="2 3" key="1">
    <citation type="submission" date="2024-04" db="EMBL/GenBank/DDBJ databases">
        <title>draft genome sequnece of Paenibacillus filicis.</title>
        <authorList>
            <person name="Kim D.-U."/>
        </authorList>
    </citation>
    <scope>NUCLEOTIDE SEQUENCE [LARGE SCALE GENOMIC DNA]</scope>
    <source>
        <strain evidence="2 3">KACC14197</strain>
    </source>
</reference>
<keyword evidence="1" id="KW-0812">Transmembrane</keyword>
<keyword evidence="1" id="KW-0472">Membrane</keyword>
<evidence type="ECO:0000256" key="1">
    <source>
        <dbReference type="SAM" id="Phobius"/>
    </source>
</evidence>
<evidence type="ECO:0000313" key="3">
    <source>
        <dbReference type="Proteomes" id="UP001469365"/>
    </source>
</evidence>